<dbReference type="AlphaFoldDB" id="A0A0K8V2Z8"/>
<dbReference type="OrthoDB" id="6357136at2759"/>
<proteinExistence type="predicted"/>
<protein>
    <submittedName>
        <fullName evidence="1">Uncharacterized protein</fullName>
    </submittedName>
</protein>
<name>A0A0K8V2Z8_BACLA</name>
<dbReference type="InterPro" id="IPR032063">
    <property type="entry name" value="MavL-like"/>
</dbReference>
<sequence>MFACGGIKWFKSKRSKFDDKELEQIWPPYGSEIIFTEAGKRLLQKSAYVQKPDISDIDVEGLIEQSLRFPIKFGRDTCRVMSQPKERYQEIEKQIASAYPIIHERVVGLYLAFLEHKCKYGNEQERAIYADMTITGLVQRLLEKRCVAFVGPLDDYMLLKGRKTLANFFDVGTIDEKPPLLLKDVLSYDEIKLSAFLSVSSHSEFLNNGRRFNCGIIEEDKSKIEIEGVIIGIIGGRFEAEDVMEWQDIMITPMQNTKERGYGHKAQSAKKTKNPKVDYRQLWIRFYEEQDLLYDKVEYINSPRFFKDEKTRYIFDNLLMKKRYAITFDTLLLEADARGKATDKQVYLHVVGIGLGAWRAVQHQDKIFLKTFKERIQTLLLCLTHISVVHFSNFRPSAAKDFITDGDKIVSKDHPNGGIETLVHDRYPAQKLPPEYEKLLIVQSYAWDANALPGNEFWKGALTSSGDPAAACSTLIAELHNPHINRKMVNGENLHVASERYGVLHISEYAKQILALSGFSC</sequence>
<reference evidence="1" key="1">
    <citation type="submission" date="2015-06" db="EMBL/GenBank/DDBJ databases">
        <authorList>
            <person name="Hoefler B.C."/>
            <person name="Straight P.D."/>
        </authorList>
    </citation>
    <scope>NUCLEOTIDE SEQUENCE</scope>
</reference>
<accession>A0A0K8V2Z8</accession>
<dbReference type="Pfam" id="PF16062">
    <property type="entry name" value="MavL-like"/>
    <property type="match status" value="1"/>
</dbReference>
<dbReference type="EMBL" id="GDHF01019032">
    <property type="protein sequence ID" value="JAI33282.1"/>
    <property type="molecule type" value="Transcribed_RNA"/>
</dbReference>
<organism evidence="1">
    <name type="scientific">Bactrocera latifrons</name>
    <name type="common">Malaysian fruit fly</name>
    <name type="synonym">Chaetodacus latifrons</name>
    <dbReference type="NCBI Taxonomy" id="174628"/>
    <lineage>
        <taxon>Eukaryota</taxon>
        <taxon>Metazoa</taxon>
        <taxon>Ecdysozoa</taxon>
        <taxon>Arthropoda</taxon>
        <taxon>Hexapoda</taxon>
        <taxon>Insecta</taxon>
        <taxon>Pterygota</taxon>
        <taxon>Neoptera</taxon>
        <taxon>Endopterygota</taxon>
        <taxon>Diptera</taxon>
        <taxon>Brachycera</taxon>
        <taxon>Muscomorpha</taxon>
        <taxon>Tephritoidea</taxon>
        <taxon>Tephritidae</taxon>
        <taxon>Bactrocera</taxon>
        <taxon>Bactrocera</taxon>
    </lineage>
</organism>
<evidence type="ECO:0000313" key="1">
    <source>
        <dbReference type="EMBL" id="JAI33282.1"/>
    </source>
</evidence>
<gene>
    <name evidence="1" type="ORF">c0_g1_i1</name>
</gene>